<dbReference type="InterPro" id="IPR050598">
    <property type="entry name" value="AminoAcid_Transporter"/>
</dbReference>
<comment type="caution">
    <text evidence="3">The sequence shown here is derived from an EMBL/GenBank/DDBJ whole genome shotgun (WGS) entry which is preliminary data.</text>
</comment>
<name>A0ABQ9TLK1_SAGOE</name>
<dbReference type="EMBL" id="JASSZA010000021">
    <property type="protein sequence ID" value="KAK2085639.1"/>
    <property type="molecule type" value="Genomic_DNA"/>
</dbReference>
<keyword evidence="2" id="KW-1133">Transmembrane helix</keyword>
<organism evidence="3 4">
    <name type="scientific">Saguinus oedipus</name>
    <name type="common">Cotton-top tamarin</name>
    <name type="synonym">Oedipomidas oedipus</name>
    <dbReference type="NCBI Taxonomy" id="9490"/>
    <lineage>
        <taxon>Eukaryota</taxon>
        <taxon>Metazoa</taxon>
        <taxon>Chordata</taxon>
        <taxon>Craniata</taxon>
        <taxon>Vertebrata</taxon>
        <taxon>Euteleostomi</taxon>
        <taxon>Mammalia</taxon>
        <taxon>Eutheria</taxon>
        <taxon>Euarchontoglires</taxon>
        <taxon>Primates</taxon>
        <taxon>Haplorrhini</taxon>
        <taxon>Platyrrhini</taxon>
        <taxon>Cebidae</taxon>
        <taxon>Callitrichinae</taxon>
        <taxon>Saguinus</taxon>
    </lineage>
</organism>
<evidence type="ECO:0000256" key="2">
    <source>
        <dbReference type="SAM" id="Phobius"/>
    </source>
</evidence>
<gene>
    <name evidence="3" type="ORF">P7K49_036939</name>
</gene>
<keyword evidence="2" id="KW-0472">Membrane</keyword>
<keyword evidence="2" id="KW-0812">Transmembrane</keyword>
<sequence length="123" mass="13446">MGCLWRQPVPSILQQRPPEPWATGLALALCAESREGQVTLCVRQMGCRSHSGDLEVSSEWVNLALPVFFILACLFLIAVSFWKTPVECGIGFTIILSGLPVYFLGASAISTHMEGSGHRTARR</sequence>
<feature type="transmembrane region" description="Helical" evidence="2">
    <location>
        <begin position="63"/>
        <end position="82"/>
    </location>
</feature>
<keyword evidence="4" id="KW-1185">Reference proteome</keyword>
<proteinExistence type="inferred from homology"/>
<dbReference type="PANTHER" id="PTHR11785:SF315">
    <property type="entry name" value="LARGE NEUTRAL AMINO ACIDS TRANSPORTER SMALL SUBUNIT 1"/>
    <property type="match status" value="1"/>
</dbReference>
<dbReference type="Proteomes" id="UP001266305">
    <property type="component" value="Unassembled WGS sequence"/>
</dbReference>
<accession>A0ABQ9TLK1</accession>
<feature type="transmembrane region" description="Helical" evidence="2">
    <location>
        <begin position="89"/>
        <end position="109"/>
    </location>
</feature>
<reference evidence="3 4" key="1">
    <citation type="submission" date="2023-05" db="EMBL/GenBank/DDBJ databases">
        <title>B98-5 Cell Line De Novo Hybrid Assembly: An Optical Mapping Approach.</title>
        <authorList>
            <person name="Kananen K."/>
            <person name="Auerbach J.A."/>
            <person name="Kautto E."/>
            <person name="Blachly J.S."/>
        </authorList>
    </citation>
    <scope>NUCLEOTIDE SEQUENCE [LARGE SCALE GENOMIC DNA]</scope>
    <source>
        <strain evidence="3">B95-8</strain>
        <tissue evidence="3">Cell line</tissue>
    </source>
</reference>
<dbReference type="PANTHER" id="PTHR11785">
    <property type="entry name" value="AMINO ACID TRANSPORTER"/>
    <property type="match status" value="1"/>
</dbReference>
<evidence type="ECO:0000313" key="4">
    <source>
        <dbReference type="Proteomes" id="UP001266305"/>
    </source>
</evidence>
<evidence type="ECO:0000256" key="1">
    <source>
        <dbReference type="ARBA" id="ARBA00007040"/>
    </source>
</evidence>
<evidence type="ECO:0000313" key="3">
    <source>
        <dbReference type="EMBL" id="KAK2085639.1"/>
    </source>
</evidence>
<comment type="similarity">
    <text evidence="1">Belongs to the amino acid-polyamine-organocation (APC) superfamily. L-type amino acid transporter (LAT) (TC 2.A.3.8) family.</text>
</comment>
<protein>
    <submittedName>
        <fullName evidence="3">Uncharacterized protein</fullName>
    </submittedName>
</protein>